<dbReference type="FunCoup" id="A0A0C2STR4">
    <property type="interactions" value="13"/>
</dbReference>
<evidence type="ECO:0000256" key="4">
    <source>
        <dbReference type="ARBA" id="ARBA00022989"/>
    </source>
</evidence>
<evidence type="ECO:0000256" key="1">
    <source>
        <dbReference type="ARBA" id="ARBA00004141"/>
    </source>
</evidence>
<organism evidence="8 9">
    <name type="scientific">Amanita muscaria (strain Koide BX008)</name>
    <dbReference type="NCBI Taxonomy" id="946122"/>
    <lineage>
        <taxon>Eukaryota</taxon>
        <taxon>Fungi</taxon>
        <taxon>Dikarya</taxon>
        <taxon>Basidiomycota</taxon>
        <taxon>Agaricomycotina</taxon>
        <taxon>Agaricomycetes</taxon>
        <taxon>Agaricomycetidae</taxon>
        <taxon>Agaricales</taxon>
        <taxon>Pluteineae</taxon>
        <taxon>Amanitaceae</taxon>
        <taxon>Amanita</taxon>
    </lineage>
</organism>
<dbReference type="Proteomes" id="UP000054549">
    <property type="component" value="Unassembled WGS sequence"/>
</dbReference>
<feature type="domain" description="3-oxo-5-alpha-steroid 4-dehydrogenase C-terminal" evidence="7">
    <location>
        <begin position="115"/>
        <end position="186"/>
    </location>
</feature>
<evidence type="ECO:0000259" key="7">
    <source>
        <dbReference type="Pfam" id="PF02544"/>
    </source>
</evidence>
<evidence type="ECO:0000313" key="9">
    <source>
        <dbReference type="Proteomes" id="UP000054549"/>
    </source>
</evidence>
<feature type="domain" description="3-oxo-5-alpha-steroid 4-dehydrogenase C-terminal" evidence="7">
    <location>
        <begin position="206"/>
        <end position="243"/>
    </location>
</feature>
<protein>
    <recommendedName>
        <fullName evidence="7">3-oxo-5-alpha-steroid 4-dehydrogenase C-terminal domain-containing protein</fullName>
    </recommendedName>
</protein>
<sequence length="326" mass="37079">MSNSFIYDIFRKWLFLTNIAVFPTCFVINAPFGRFTPSKDSWFLVDGIKSWILMELVSPAMFIYAYTTSPLSYYDPPLPSWTSPQSILASLFLIHYTNRAILSPLRTPSRSKSHLIVPLSGVLFNTMNGFLMGSYLSSPYARMFLNPTYTFQRPSFYIGLGLWFVGFVGNIVHDEILLDIRRNAKSKGKGKAGQDDKNKKADASASEKEHYAIPYGLLYKYVSYPNYFCEWTEWFGFALAAAPFPIELSLSAVVKLILSLLSVNGLKSIAFGSPKGFAPSLTPPWVFFFAEVLAMLPRAYNGHIWYKRRFGDRYPKERKAVVPFLL</sequence>
<evidence type="ECO:0000256" key="6">
    <source>
        <dbReference type="SAM" id="Phobius"/>
    </source>
</evidence>
<feature type="transmembrane region" description="Helical" evidence="6">
    <location>
        <begin position="86"/>
        <end position="102"/>
    </location>
</feature>
<comment type="subcellular location">
    <subcellularLocation>
        <location evidence="1">Membrane</location>
        <topology evidence="1">Multi-pass membrane protein</topology>
    </subcellularLocation>
</comment>
<name>A0A0C2STR4_AMAMK</name>
<feature type="transmembrane region" description="Helical" evidence="6">
    <location>
        <begin position="114"/>
        <end position="136"/>
    </location>
</feature>
<evidence type="ECO:0000313" key="8">
    <source>
        <dbReference type="EMBL" id="KIL66770.1"/>
    </source>
</evidence>
<gene>
    <name evidence="8" type="ORF">M378DRAFT_9838</name>
</gene>
<feature type="transmembrane region" description="Helical" evidence="6">
    <location>
        <begin position="12"/>
        <end position="30"/>
    </location>
</feature>
<accession>A0A0C2STR4</accession>
<dbReference type="AlphaFoldDB" id="A0A0C2STR4"/>
<dbReference type="InParanoid" id="A0A0C2STR4"/>
<keyword evidence="4 6" id="KW-1133">Transmembrane helix</keyword>
<dbReference type="InterPro" id="IPR001104">
    <property type="entry name" value="3-oxo-5_a-steroid_4-DH_C"/>
</dbReference>
<dbReference type="EMBL" id="KN818234">
    <property type="protein sequence ID" value="KIL66770.1"/>
    <property type="molecule type" value="Genomic_DNA"/>
</dbReference>
<dbReference type="PANTHER" id="PTHR10556:SF43">
    <property type="entry name" value="STEROID 5-ALPHA-REDUCTASE DET2"/>
    <property type="match status" value="1"/>
</dbReference>
<dbReference type="InterPro" id="IPR039357">
    <property type="entry name" value="SRD5A/TECR"/>
</dbReference>
<evidence type="ECO:0000256" key="5">
    <source>
        <dbReference type="ARBA" id="ARBA00023136"/>
    </source>
</evidence>
<feature type="transmembrane region" description="Helical" evidence="6">
    <location>
        <begin position="156"/>
        <end position="178"/>
    </location>
</feature>
<comment type="similarity">
    <text evidence="2">Belongs to the steroid 5-alpha reductase family.</text>
</comment>
<dbReference type="GO" id="GO:0006629">
    <property type="term" value="P:lipid metabolic process"/>
    <property type="evidence" value="ECO:0007669"/>
    <property type="project" value="InterPro"/>
</dbReference>
<dbReference type="HOGENOM" id="CLU_065395_0_1_1"/>
<keyword evidence="5 6" id="KW-0472">Membrane</keyword>
<evidence type="ECO:0000256" key="2">
    <source>
        <dbReference type="ARBA" id="ARBA00007742"/>
    </source>
</evidence>
<dbReference type="STRING" id="946122.A0A0C2STR4"/>
<dbReference type="PANTHER" id="PTHR10556">
    <property type="entry name" value="3-OXO-5-ALPHA-STEROID 4-DEHYDROGENASE"/>
    <property type="match status" value="1"/>
</dbReference>
<dbReference type="Pfam" id="PF02544">
    <property type="entry name" value="Steroid_dh"/>
    <property type="match status" value="3"/>
</dbReference>
<keyword evidence="3 6" id="KW-0812">Transmembrane</keyword>
<feature type="domain" description="3-oxo-5-alpha-steroid 4-dehydrogenase C-terminal" evidence="7">
    <location>
        <begin position="283"/>
        <end position="326"/>
    </location>
</feature>
<dbReference type="PROSITE" id="PS50244">
    <property type="entry name" value="S5A_REDUCTASE"/>
    <property type="match status" value="1"/>
</dbReference>
<dbReference type="GO" id="GO:0016627">
    <property type="term" value="F:oxidoreductase activity, acting on the CH-CH group of donors"/>
    <property type="evidence" value="ECO:0007669"/>
    <property type="project" value="InterPro"/>
</dbReference>
<reference evidence="8 9" key="1">
    <citation type="submission" date="2014-04" db="EMBL/GenBank/DDBJ databases">
        <title>Evolutionary Origins and Diversification of the Mycorrhizal Mutualists.</title>
        <authorList>
            <consortium name="DOE Joint Genome Institute"/>
            <consortium name="Mycorrhizal Genomics Consortium"/>
            <person name="Kohler A."/>
            <person name="Kuo A."/>
            <person name="Nagy L.G."/>
            <person name="Floudas D."/>
            <person name="Copeland A."/>
            <person name="Barry K.W."/>
            <person name="Cichocki N."/>
            <person name="Veneault-Fourrey C."/>
            <person name="LaButti K."/>
            <person name="Lindquist E.A."/>
            <person name="Lipzen A."/>
            <person name="Lundell T."/>
            <person name="Morin E."/>
            <person name="Murat C."/>
            <person name="Riley R."/>
            <person name="Ohm R."/>
            <person name="Sun H."/>
            <person name="Tunlid A."/>
            <person name="Henrissat B."/>
            <person name="Grigoriev I.V."/>
            <person name="Hibbett D.S."/>
            <person name="Martin F."/>
        </authorList>
    </citation>
    <scope>NUCLEOTIDE SEQUENCE [LARGE SCALE GENOMIC DNA]</scope>
    <source>
        <strain evidence="8 9">Koide BX008</strain>
    </source>
</reference>
<proteinExistence type="inferred from homology"/>
<keyword evidence="9" id="KW-1185">Reference proteome</keyword>
<dbReference type="OrthoDB" id="5788137at2759"/>
<evidence type="ECO:0000256" key="3">
    <source>
        <dbReference type="ARBA" id="ARBA00022692"/>
    </source>
</evidence>
<dbReference type="GO" id="GO:0016020">
    <property type="term" value="C:membrane"/>
    <property type="evidence" value="ECO:0007669"/>
    <property type="project" value="UniProtKB-SubCell"/>
</dbReference>